<feature type="transmembrane region" description="Helical" evidence="1">
    <location>
        <begin position="54"/>
        <end position="78"/>
    </location>
</feature>
<dbReference type="AlphaFoldDB" id="C5A1K7"/>
<name>C5A1K7_THEGJ</name>
<accession>C5A1K7</accession>
<organism evidence="2 3">
    <name type="scientific">Thermococcus gammatolerans (strain DSM 15229 / JCM 11827 / EJ3)</name>
    <dbReference type="NCBI Taxonomy" id="593117"/>
    <lineage>
        <taxon>Archaea</taxon>
        <taxon>Methanobacteriati</taxon>
        <taxon>Methanobacteriota</taxon>
        <taxon>Thermococci</taxon>
        <taxon>Thermococcales</taxon>
        <taxon>Thermococcaceae</taxon>
        <taxon>Thermococcus</taxon>
    </lineage>
</organism>
<dbReference type="Proteomes" id="UP000001488">
    <property type="component" value="Chromosome"/>
</dbReference>
<evidence type="ECO:0000313" key="3">
    <source>
        <dbReference type="Proteomes" id="UP000001488"/>
    </source>
</evidence>
<feature type="transmembrane region" description="Helical" evidence="1">
    <location>
        <begin position="113"/>
        <end position="131"/>
    </location>
</feature>
<feature type="transmembrane region" description="Helical" evidence="1">
    <location>
        <begin position="28"/>
        <end position="47"/>
    </location>
</feature>
<dbReference type="SUPFAM" id="SSF161070">
    <property type="entry name" value="SNF-like"/>
    <property type="match status" value="1"/>
</dbReference>
<feature type="transmembrane region" description="Helical" evidence="1">
    <location>
        <begin position="152"/>
        <end position="169"/>
    </location>
</feature>
<dbReference type="EMBL" id="CP001398">
    <property type="protein sequence ID" value="ACS34276.1"/>
    <property type="molecule type" value="Genomic_DNA"/>
</dbReference>
<gene>
    <name evidence="2" type="ordered locus">TGAM_1774</name>
</gene>
<dbReference type="InterPro" id="IPR037272">
    <property type="entry name" value="SNS_sf"/>
</dbReference>
<sequence>MFLSIAKNMLTARKPISLEMLRAAAERALYGVGLGFGFYLMLGSFINERFNPKLIIGTGVFIQFIIGLLSTLAVIYGVTPYRPEEFLIYANGGEEQAITLMGDLPEILSNHPMLLAFLGLTIFMAGLTSLLPAAEIGVQITESLMKFGRSKAALYFMGIVTVLGILDSPPNIADMFLKAVTTSLLLTSIFEAYPIVIGKEKPGAIDLAVLVVSVTLFIAGFIAQVHHDIKLGGIYYASVVLALFIGLLGIMGEKIVPQGPE</sequence>
<dbReference type="PATRIC" id="fig|593117.10.peg.1782"/>
<dbReference type="NCBIfam" id="NF037979">
    <property type="entry name" value="Na_transp"/>
    <property type="match status" value="1"/>
</dbReference>
<keyword evidence="1" id="KW-0472">Membrane</keyword>
<dbReference type="PaxDb" id="593117-TGAM_1774"/>
<protein>
    <submittedName>
        <fullName evidence="2">Uncharacterized protein</fullName>
    </submittedName>
</protein>
<proteinExistence type="predicted"/>
<evidence type="ECO:0000256" key="1">
    <source>
        <dbReference type="SAM" id="Phobius"/>
    </source>
</evidence>
<dbReference type="HOGENOM" id="CLU_1064045_0_0_2"/>
<evidence type="ECO:0000313" key="2">
    <source>
        <dbReference type="EMBL" id="ACS34276.1"/>
    </source>
</evidence>
<keyword evidence="1" id="KW-0812">Transmembrane</keyword>
<keyword evidence="3" id="KW-1185">Reference proteome</keyword>
<dbReference type="KEGG" id="tga:TGAM_1774"/>
<feature type="transmembrane region" description="Helical" evidence="1">
    <location>
        <begin position="207"/>
        <end position="227"/>
    </location>
</feature>
<reference evidence="2 3" key="1">
    <citation type="journal article" date="2007" name="Genome Biol.">
        <title>Genome analysis and genome-wide proteomics of Thermococcus gammatolerans, the most radioresistant organism known amongst the Archaea.</title>
        <authorList>
            <person name="Zivanovic Y."/>
            <person name="Armengaud J."/>
            <person name="Lagorce A."/>
            <person name="Leplat C."/>
            <person name="Guerin P."/>
            <person name="Dutertre M."/>
            <person name="Anthouard V."/>
            <person name="Forterre P."/>
            <person name="Wincker P."/>
            <person name="Confalonieri F."/>
        </authorList>
    </citation>
    <scope>NUCLEOTIDE SEQUENCE [LARGE SCALE GENOMIC DNA]</scope>
    <source>
        <strain evidence="3">DSM 15229 / JCM 11827 / EJ3</strain>
    </source>
</reference>
<keyword evidence="1" id="KW-1133">Transmembrane helix</keyword>
<feature type="transmembrane region" description="Helical" evidence="1">
    <location>
        <begin position="233"/>
        <end position="251"/>
    </location>
</feature>
<dbReference type="STRING" id="593117.TGAM_1774"/>
<dbReference type="eggNOG" id="arCOG03818">
    <property type="taxonomic scope" value="Archaea"/>
</dbReference>